<dbReference type="RefSeq" id="XP_033378084.1">
    <property type="nucleotide sequence ID" value="XM_033534258.1"/>
</dbReference>
<dbReference type="EMBL" id="ML978078">
    <property type="protein sequence ID" value="KAF2009745.1"/>
    <property type="molecule type" value="Genomic_DNA"/>
</dbReference>
<reference evidence="2" key="1">
    <citation type="journal article" date="2020" name="Stud. Mycol.">
        <title>101 Dothideomycetes genomes: a test case for predicting lifestyles and emergence of pathogens.</title>
        <authorList>
            <person name="Haridas S."/>
            <person name="Albert R."/>
            <person name="Binder M."/>
            <person name="Bloem J."/>
            <person name="Labutti K."/>
            <person name="Salamov A."/>
            <person name="Andreopoulos B."/>
            <person name="Baker S."/>
            <person name="Barry K."/>
            <person name="Bills G."/>
            <person name="Bluhm B."/>
            <person name="Cannon C."/>
            <person name="Castanera R."/>
            <person name="Culley D."/>
            <person name="Daum C."/>
            <person name="Ezra D."/>
            <person name="Gonzalez J."/>
            <person name="Henrissat B."/>
            <person name="Kuo A."/>
            <person name="Liang C."/>
            <person name="Lipzen A."/>
            <person name="Lutzoni F."/>
            <person name="Magnuson J."/>
            <person name="Mondo S."/>
            <person name="Nolan M."/>
            <person name="Ohm R."/>
            <person name="Pangilinan J."/>
            <person name="Park H.-J."/>
            <person name="Ramirez L."/>
            <person name="Alfaro M."/>
            <person name="Sun H."/>
            <person name="Tritt A."/>
            <person name="Yoshinaga Y."/>
            <person name="Zwiers L.-H."/>
            <person name="Turgeon B."/>
            <person name="Goodwin S."/>
            <person name="Spatafora J."/>
            <person name="Crous P."/>
            <person name="Grigoriev I."/>
        </authorList>
    </citation>
    <scope>NUCLEOTIDE SEQUENCE</scope>
    <source>
        <strain evidence="2">CBS 175.79</strain>
    </source>
</reference>
<sequence length="1265" mass="141562">MPFSKAMKRLGGSVRSALGVMDKATEEKIPIAEELAFQATEQADYYQRNGDINALRKAISLSQGAINVLNEDHSPQPFARNDFLSEFLHDLFLAECHQTRDLFFATNDSKVLDELIEKLRPIYDLAPKPSRCNLFEACFLSRTYIYRYFAYGEKNDDDYQAALELANAALSNLKKWKSKLTLLPQDLETINDIRQIVEMPIGVTKGLFLYNRASSLKRQFGLRRDLTDLESARSSFAQALKLFPPSNEYHTKAAVEVADCVVNQVNRTSDVKNLSSALQSINTINFESLNPESFVDAAITKTLLFRAKFDHYSDPKDLEMAIETAKKAAQPKIKNINNRITALQTLSNQLCRRAELRLSVDDMDASIAAARQGLEVCPAKWPQRSGAYTVLGSRLGIKYSIFGNVEDLTESITLLREAVSALPKENSMRAMRLHNLANGLRDVYSSTGNSDALEECIALEREALRIVSDDDSSKYVMLDSLSLFLNLRYKITQSSEDLNEAISAAEDALQGTPRGHIRYPKRLHSLASVLVDKFSRTKEIQVVDRAIQLASDAISSSTYDEESQVHYLFTLSACLSSKYRISKDLQDLDKAIKISREVLERGPASHPSRYRWKRDLGTQLQKRFDATDSMEERRKYLAEALNLQEECIKEIPAADPDMAWTLCTKGFLTLKLNEVLQDDAKEQHDSNLLAAITSFRQGFDHPAALPMSQVRNGLLAGSSYISLKQWDHAGDILSRSIRVFNKISPLSLDENDRQYQLSGLSNMSMYACLAFIMQNKPDEAVEILEAGRGVMANIAMRQHDRVPILKEKNPDLHGRYTELRNSLSQSVPSQRSRTVDLIKQRRMDQERFEQLEEEIRQLPGLENFNRTMSAKQIQALAIQGPLVSFCVSSGYQSSALIVTSDAIQSLPLPELLYADVEKKVPLITGDNRLSLRPPSKRPVANKQMRALLAWLWEVAVEPVLKHLDLLQSQEKSELPRIWWITSSYLGLMPLHAAGKGSKHPKANTYDHVISSYSSTFSALAFARECQSRVSESAPNVALVTMPHTAARSSLNTEGEAEAVRTAFSSTDSDRAESVLVELCQPPAAEVLKQVRGGNIDIFHFSCHAEPDLSDPSNTAFLFGDDASAESPDPMPIQHLRKFNSNADLSLRAPQLAYLSACCTAQQYDLKLLAENVHLAAILQLIGFPAVIGTLWEADDKAAAFIAKAFYEELTRMNHAYKSNEEKRSKEDQVARALHVAVTACRNAKFGRAKGSEDVLLWANFVHYGA</sequence>
<dbReference type="InterPro" id="IPR011990">
    <property type="entry name" value="TPR-like_helical_dom_sf"/>
</dbReference>
<dbReference type="OrthoDB" id="9991317at2759"/>
<dbReference type="Gene3D" id="1.25.40.10">
    <property type="entry name" value="Tetratricopeptide repeat domain"/>
    <property type="match status" value="1"/>
</dbReference>
<evidence type="ECO:0000313" key="3">
    <source>
        <dbReference type="Proteomes" id="UP000799778"/>
    </source>
</evidence>
<dbReference type="InterPro" id="IPR024983">
    <property type="entry name" value="CHAT_dom"/>
</dbReference>
<keyword evidence="3" id="KW-1185">Reference proteome</keyword>
<dbReference type="AlphaFoldDB" id="A0A6A5X9L9"/>
<feature type="domain" description="CHAT" evidence="1">
    <location>
        <begin position="946"/>
        <end position="1265"/>
    </location>
</feature>
<proteinExistence type="predicted"/>
<protein>
    <recommendedName>
        <fullName evidence="1">CHAT domain-containing protein</fullName>
    </recommendedName>
</protein>
<name>A0A6A5X9L9_9PLEO</name>
<accession>A0A6A5X9L9</accession>
<dbReference type="Pfam" id="PF12770">
    <property type="entry name" value="CHAT"/>
    <property type="match status" value="1"/>
</dbReference>
<dbReference type="GeneID" id="54291655"/>
<gene>
    <name evidence="2" type="ORF">BU24DRAFT_497306</name>
</gene>
<organism evidence="2 3">
    <name type="scientific">Aaosphaeria arxii CBS 175.79</name>
    <dbReference type="NCBI Taxonomy" id="1450172"/>
    <lineage>
        <taxon>Eukaryota</taxon>
        <taxon>Fungi</taxon>
        <taxon>Dikarya</taxon>
        <taxon>Ascomycota</taxon>
        <taxon>Pezizomycotina</taxon>
        <taxon>Dothideomycetes</taxon>
        <taxon>Pleosporomycetidae</taxon>
        <taxon>Pleosporales</taxon>
        <taxon>Pleosporales incertae sedis</taxon>
        <taxon>Aaosphaeria</taxon>
    </lineage>
</organism>
<evidence type="ECO:0000259" key="1">
    <source>
        <dbReference type="Pfam" id="PF12770"/>
    </source>
</evidence>
<evidence type="ECO:0000313" key="2">
    <source>
        <dbReference type="EMBL" id="KAF2009745.1"/>
    </source>
</evidence>
<dbReference type="Proteomes" id="UP000799778">
    <property type="component" value="Unassembled WGS sequence"/>
</dbReference>